<feature type="domain" description="Tetracycline repressor TetR C-terminal" evidence="3">
    <location>
        <begin position="94"/>
        <end position="240"/>
    </location>
</feature>
<keyword evidence="1" id="KW-0805">Transcription regulation</keyword>
<dbReference type="InterPro" id="IPR004111">
    <property type="entry name" value="Repressor_TetR_C"/>
</dbReference>
<evidence type="ECO:0000259" key="3">
    <source>
        <dbReference type="Pfam" id="PF02909"/>
    </source>
</evidence>
<evidence type="ECO:0000313" key="4">
    <source>
        <dbReference type="EMBL" id="MBB4697200.1"/>
    </source>
</evidence>
<evidence type="ECO:0000256" key="2">
    <source>
        <dbReference type="ARBA" id="ARBA00023163"/>
    </source>
</evidence>
<reference evidence="4 5" key="1">
    <citation type="submission" date="2020-08" db="EMBL/GenBank/DDBJ databases">
        <title>Sequencing the genomes of 1000 actinobacteria strains.</title>
        <authorList>
            <person name="Klenk H.-P."/>
        </authorList>
    </citation>
    <scope>NUCLEOTIDE SEQUENCE [LARGE SCALE GENOMIC DNA]</scope>
    <source>
        <strain evidence="4 5">DSM 45518</strain>
    </source>
</reference>
<dbReference type="SUPFAM" id="SSF46689">
    <property type="entry name" value="Homeodomain-like"/>
    <property type="match status" value="1"/>
</dbReference>
<keyword evidence="2" id="KW-0804">Transcription</keyword>
<dbReference type="AlphaFoldDB" id="A0A7W7CYV3"/>
<sequence>MEEFSPRILPLLWRRHVPARKPVGRPPRLTVDVVVATAIRVADAEGLEAASMARVATELSVATMSLYTYAPSRPELVDLMVDDVLWARDLTTGGSFRERVGYYAGRTFAMYRAHPWLAEVSRARPPIGPGMLAEIEFMLAAVATLGLPVRRLSPAATAITSWITAAARQEAESVLLRRTTGLSTDEWWLQRGEMWESWFDVERHPTMTSIWNAGAFDRGGDEQAQDAYEFGLDLLLRGIEGSVEGDDRVS</sequence>
<dbReference type="EMBL" id="JACHMF010000001">
    <property type="protein sequence ID" value="MBB4697200.1"/>
    <property type="molecule type" value="Genomic_DNA"/>
</dbReference>
<dbReference type="Gene3D" id="1.10.10.60">
    <property type="entry name" value="Homeodomain-like"/>
    <property type="match status" value="1"/>
</dbReference>
<name>A0A7W7CYV3_9ACTN</name>
<dbReference type="Proteomes" id="UP000542742">
    <property type="component" value="Unassembled WGS sequence"/>
</dbReference>
<dbReference type="InterPro" id="IPR009057">
    <property type="entry name" value="Homeodomain-like_sf"/>
</dbReference>
<organism evidence="4 5">
    <name type="scientific">Paractinoplanes abujensis</name>
    <dbReference type="NCBI Taxonomy" id="882441"/>
    <lineage>
        <taxon>Bacteria</taxon>
        <taxon>Bacillati</taxon>
        <taxon>Actinomycetota</taxon>
        <taxon>Actinomycetes</taxon>
        <taxon>Micromonosporales</taxon>
        <taxon>Micromonosporaceae</taxon>
        <taxon>Paractinoplanes</taxon>
    </lineage>
</organism>
<comment type="caution">
    <text evidence="4">The sequence shown here is derived from an EMBL/GenBank/DDBJ whole genome shotgun (WGS) entry which is preliminary data.</text>
</comment>
<evidence type="ECO:0000256" key="1">
    <source>
        <dbReference type="ARBA" id="ARBA00023015"/>
    </source>
</evidence>
<dbReference type="Gene3D" id="1.10.357.10">
    <property type="entry name" value="Tetracycline Repressor, domain 2"/>
    <property type="match status" value="1"/>
</dbReference>
<dbReference type="SUPFAM" id="SSF48498">
    <property type="entry name" value="Tetracyclin repressor-like, C-terminal domain"/>
    <property type="match status" value="1"/>
</dbReference>
<keyword evidence="5" id="KW-1185">Reference proteome</keyword>
<gene>
    <name evidence="4" type="ORF">BKA14_007348</name>
</gene>
<proteinExistence type="predicted"/>
<protein>
    <submittedName>
        <fullName evidence="4">AcrR family transcriptional regulator</fullName>
    </submittedName>
</protein>
<dbReference type="GO" id="GO:0045892">
    <property type="term" value="P:negative regulation of DNA-templated transcription"/>
    <property type="evidence" value="ECO:0007669"/>
    <property type="project" value="InterPro"/>
</dbReference>
<evidence type="ECO:0000313" key="5">
    <source>
        <dbReference type="Proteomes" id="UP000542742"/>
    </source>
</evidence>
<dbReference type="Pfam" id="PF02909">
    <property type="entry name" value="TetR_C_1"/>
    <property type="match status" value="1"/>
</dbReference>
<dbReference type="InterPro" id="IPR036271">
    <property type="entry name" value="Tet_transcr_reg_TetR-rel_C_sf"/>
</dbReference>
<dbReference type="RefSeq" id="WP_184955348.1">
    <property type="nucleotide sequence ID" value="NZ_BOMC01000017.1"/>
</dbReference>
<accession>A0A7W7CYV3</accession>